<dbReference type="PANTHER" id="PTHR31793">
    <property type="entry name" value="4-HYDROXYBENZOYL-COA THIOESTERASE FAMILY MEMBER"/>
    <property type="match status" value="1"/>
</dbReference>
<keyword evidence="2 3" id="KW-0378">Hydrolase</keyword>
<evidence type="ECO:0000313" key="4">
    <source>
        <dbReference type="Proteomes" id="UP000248703"/>
    </source>
</evidence>
<gene>
    <name evidence="3" type="ORF">LY08_02364</name>
</gene>
<dbReference type="Pfam" id="PF13279">
    <property type="entry name" value="4HBT_2"/>
    <property type="match status" value="1"/>
</dbReference>
<comment type="similarity">
    <text evidence="1">Belongs to the 4-hydroxybenzoyl-CoA thioesterase family.</text>
</comment>
<accession>A0A327R831</accession>
<protein>
    <submittedName>
        <fullName evidence="3">Acyl-CoA thioester hydrolase</fullName>
    </submittedName>
</protein>
<dbReference type="CDD" id="cd00586">
    <property type="entry name" value="4HBT"/>
    <property type="match status" value="1"/>
</dbReference>
<proteinExistence type="inferred from homology"/>
<dbReference type="Gene3D" id="3.10.129.10">
    <property type="entry name" value="Hotdog Thioesterase"/>
    <property type="match status" value="1"/>
</dbReference>
<dbReference type="InterPro" id="IPR050563">
    <property type="entry name" value="4-hydroxybenzoyl-CoA_TE"/>
</dbReference>
<dbReference type="PANTHER" id="PTHR31793:SF27">
    <property type="entry name" value="NOVEL THIOESTERASE SUPERFAMILY DOMAIN AND SAPOSIN A-TYPE DOMAIN CONTAINING PROTEIN (0610012H03RIK)"/>
    <property type="match status" value="1"/>
</dbReference>
<keyword evidence="4" id="KW-1185">Reference proteome</keyword>
<evidence type="ECO:0000256" key="2">
    <source>
        <dbReference type="ARBA" id="ARBA00022801"/>
    </source>
</evidence>
<dbReference type="GO" id="GO:0047617">
    <property type="term" value="F:fatty acyl-CoA hydrolase activity"/>
    <property type="evidence" value="ECO:0007669"/>
    <property type="project" value="TreeGrafter"/>
</dbReference>
<dbReference type="Proteomes" id="UP000248703">
    <property type="component" value="Unassembled WGS sequence"/>
</dbReference>
<dbReference type="InterPro" id="IPR029069">
    <property type="entry name" value="HotDog_dom_sf"/>
</dbReference>
<dbReference type="EMBL" id="QLLO01000009">
    <property type="protein sequence ID" value="RAJ12112.1"/>
    <property type="molecule type" value="Genomic_DNA"/>
</dbReference>
<comment type="caution">
    <text evidence="3">The sequence shown here is derived from an EMBL/GenBank/DDBJ whole genome shotgun (WGS) entry which is preliminary data.</text>
</comment>
<dbReference type="AlphaFoldDB" id="A0A327R831"/>
<evidence type="ECO:0000313" key="3">
    <source>
        <dbReference type="EMBL" id="RAJ12112.1"/>
    </source>
</evidence>
<organism evidence="3 4">
    <name type="scientific">Olleya aquimaris</name>
    <dbReference type="NCBI Taxonomy" id="639310"/>
    <lineage>
        <taxon>Bacteria</taxon>
        <taxon>Pseudomonadati</taxon>
        <taxon>Bacteroidota</taxon>
        <taxon>Flavobacteriia</taxon>
        <taxon>Flavobacteriales</taxon>
        <taxon>Flavobacteriaceae</taxon>
    </lineage>
</organism>
<dbReference type="SUPFAM" id="SSF54637">
    <property type="entry name" value="Thioesterase/thiol ester dehydrase-isomerase"/>
    <property type="match status" value="1"/>
</dbReference>
<name>A0A327R831_9FLAO</name>
<reference evidence="3 4" key="1">
    <citation type="submission" date="2018-06" db="EMBL/GenBank/DDBJ databases">
        <title>Genomic Encyclopedia of Archaeal and Bacterial Type Strains, Phase II (KMG-II): from individual species to whole genera.</title>
        <authorList>
            <person name="Goeker M."/>
        </authorList>
    </citation>
    <scope>NUCLEOTIDE SEQUENCE [LARGE SCALE GENOMIC DNA]</scope>
    <source>
        <strain evidence="3 4">DSM 24464</strain>
    </source>
</reference>
<evidence type="ECO:0000256" key="1">
    <source>
        <dbReference type="ARBA" id="ARBA00005953"/>
    </source>
</evidence>
<sequence length="186" mass="21688">MLTLKKWNIYYACRVNNCNFEEIKTYKMYRKDFEIRWSDIDANRHLANSAYINFMSHTRTAFLQDHGFSLMTLGKAGIGPVVFHEHVHYFKEAFLGQPITVSLEVSGLSEDGMFFKFDHNFYDSKGQNLAFCEISGAWIDLNTRKLTGLTDSLLELANKFPRTKDFKTLTKEDMRIHGRMPKHLSL</sequence>